<dbReference type="Gene3D" id="2.120.10.10">
    <property type="match status" value="1"/>
</dbReference>
<dbReference type="SUPFAM" id="SSF50939">
    <property type="entry name" value="Sialidases"/>
    <property type="match status" value="1"/>
</dbReference>
<dbReference type="EMBL" id="QYUO01000001">
    <property type="protein sequence ID" value="RJF98033.1"/>
    <property type="molecule type" value="Genomic_DNA"/>
</dbReference>
<evidence type="ECO:0000313" key="2">
    <source>
        <dbReference type="EMBL" id="RJF98033.1"/>
    </source>
</evidence>
<comment type="caution">
    <text evidence="2">The sequence shown here is derived from an EMBL/GenBank/DDBJ whole genome shotgun (WGS) entry which is preliminary data.</text>
</comment>
<protein>
    <submittedName>
        <fullName evidence="2">Exo-alpha-sialidase</fullName>
    </submittedName>
</protein>
<feature type="signal peptide" evidence="1">
    <location>
        <begin position="1"/>
        <end position="23"/>
    </location>
</feature>
<keyword evidence="1" id="KW-0732">Signal</keyword>
<proteinExistence type="predicted"/>
<accession>A0A3A3FQ87</accession>
<reference evidence="3" key="1">
    <citation type="submission" date="2018-09" db="EMBL/GenBank/DDBJ databases">
        <authorList>
            <person name="Zhu H."/>
        </authorList>
    </citation>
    <scope>NUCLEOTIDE SEQUENCE [LARGE SCALE GENOMIC DNA]</scope>
    <source>
        <strain evidence="3">K1R23-30</strain>
    </source>
</reference>
<dbReference type="OrthoDB" id="9764969at2"/>
<gene>
    <name evidence="2" type="ORF">D3871_05525</name>
</gene>
<sequence length="406" mass="43947">MQAFKRGAVILLGLAAAWMSTQAATAQHQHGTQPAAKVELGTSAAVDREGKLWIVGKEASGQAQYVFVQTSSDGGKTWSAARRVQQHPEPVSAEGENRPKIAFGGGNDIYITYTKPLDKPYTGEIRMVRSVDGGKTYLPPVTVHANRDVITHRFESLIVDKEGRVYVAWIDKRDMHAALARKQRYAGAALYYAVSEDGGASFKGDYKIADHSCECCRIALALNPQGRPVALWRHVFEPNARDHALMELTPDGKLSTLSRASFDDWRVDACPHHGPGLAFSADGTRHQTWFNVSQGEGGVFYASTDATGKLGKPQRIGSAQAAHADVAVHGDNVVVVWKQFDGKATAILGKMSSDGGKAWAETTLAQTTGASDQPRLVASGAGIVLVWRTQNEGVQTVTVDRRQAWR</sequence>
<dbReference type="AlphaFoldDB" id="A0A3A3FQ87"/>
<dbReference type="InterPro" id="IPR036278">
    <property type="entry name" value="Sialidase_sf"/>
</dbReference>
<keyword evidence="3" id="KW-1185">Reference proteome</keyword>
<feature type="chain" id="PRO_5017325865" evidence="1">
    <location>
        <begin position="24"/>
        <end position="406"/>
    </location>
</feature>
<evidence type="ECO:0000313" key="3">
    <source>
        <dbReference type="Proteomes" id="UP000265955"/>
    </source>
</evidence>
<dbReference type="CDD" id="cd15482">
    <property type="entry name" value="Sialidase_non-viral"/>
    <property type="match status" value="1"/>
</dbReference>
<dbReference type="Proteomes" id="UP000265955">
    <property type="component" value="Unassembled WGS sequence"/>
</dbReference>
<organism evidence="2 3">
    <name type="scientific">Noviherbaspirillum saxi</name>
    <dbReference type="NCBI Taxonomy" id="2320863"/>
    <lineage>
        <taxon>Bacteria</taxon>
        <taxon>Pseudomonadati</taxon>
        <taxon>Pseudomonadota</taxon>
        <taxon>Betaproteobacteria</taxon>
        <taxon>Burkholderiales</taxon>
        <taxon>Oxalobacteraceae</taxon>
        <taxon>Noviherbaspirillum</taxon>
    </lineage>
</organism>
<name>A0A3A3FQ87_9BURK</name>
<dbReference type="RefSeq" id="WP_119767978.1">
    <property type="nucleotide sequence ID" value="NZ_QYUO01000001.1"/>
</dbReference>
<evidence type="ECO:0000256" key="1">
    <source>
        <dbReference type="SAM" id="SignalP"/>
    </source>
</evidence>